<dbReference type="Proteomes" id="UP000003891">
    <property type="component" value="Unassembled WGS sequence"/>
</dbReference>
<evidence type="ECO:0000313" key="2">
    <source>
        <dbReference type="EMBL" id="EHB50140.1"/>
    </source>
</evidence>
<protein>
    <submittedName>
        <fullName evidence="2">Uncharacterized protein</fullName>
    </submittedName>
</protein>
<sequence>MSKDIQYLDYAVQGNIIVPLVFLDSEQFITLINEYDSFKMYLKQVRRKKKRPNRGPSLLLQSTDPLST</sequence>
<dbReference type="STRING" id="743719.PaelaDRAFT_5687"/>
<dbReference type="RefSeq" id="WP_007132838.1">
    <property type="nucleotide sequence ID" value="NZ_AGIP01000022.1"/>
</dbReference>
<dbReference type="EMBL" id="AGIP01000022">
    <property type="protein sequence ID" value="EHB50140.1"/>
    <property type="molecule type" value="Genomic_DNA"/>
</dbReference>
<reference evidence="2 3" key="1">
    <citation type="submission" date="2011-09" db="EMBL/GenBank/DDBJ databases">
        <title>The draft genome of Paenibacillus lactis 154.</title>
        <authorList>
            <consortium name="US DOE Joint Genome Institute (JGI-PGF)"/>
            <person name="Lucas S."/>
            <person name="Han J."/>
            <person name="Lapidus A."/>
            <person name="Cheng J.-F."/>
            <person name="Goodwin L."/>
            <person name="Pitluck S."/>
            <person name="Peters L."/>
            <person name="Land M.L."/>
            <person name="Hauser L."/>
            <person name="Siebers A."/>
            <person name="Thelen M."/>
            <person name="Hugenholtz P."/>
            <person name="Allgaier M."/>
            <person name="Woyke T.J."/>
        </authorList>
    </citation>
    <scope>NUCLEOTIDE SEQUENCE [LARGE SCALE GENOMIC DNA]</scope>
    <source>
        <strain evidence="2 3">154</strain>
    </source>
</reference>
<feature type="region of interest" description="Disordered" evidence="1">
    <location>
        <begin position="47"/>
        <end position="68"/>
    </location>
</feature>
<accession>G4HNX6</accession>
<organism evidence="2 3">
    <name type="scientific">Paenibacillus lactis 154</name>
    <dbReference type="NCBI Taxonomy" id="743719"/>
    <lineage>
        <taxon>Bacteria</taxon>
        <taxon>Bacillati</taxon>
        <taxon>Bacillota</taxon>
        <taxon>Bacilli</taxon>
        <taxon>Bacillales</taxon>
        <taxon>Paenibacillaceae</taxon>
        <taxon>Paenibacillus</taxon>
    </lineage>
</organism>
<proteinExistence type="predicted"/>
<evidence type="ECO:0000313" key="3">
    <source>
        <dbReference type="Proteomes" id="UP000003891"/>
    </source>
</evidence>
<evidence type="ECO:0000256" key="1">
    <source>
        <dbReference type="SAM" id="MobiDB-lite"/>
    </source>
</evidence>
<gene>
    <name evidence="2" type="ORF">PaelaDRAFT_5687</name>
</gene>
<dbReference type="AlphaFoldDB" id="G4HNX6"/>
<dbReference type="OrthoDB" id="9930094at2"/>
<feature type="compositionally biased region" description="Polar residues" evidence="1">
    <location>
        <begin position="59"/>
        <end position="68"/>
    </location>
</feature>
<name>G4HNX6_9BACL</name>